<dbReference type="Proteomes" id="UP000789920">
    <property type="component" value="Unassembled WGS sequence"/>
</dbReference>
<name>A0ACA9KG10_9GLOM</name>
<comment type="caution">
    <text evidence="1">The sequence shown here is derived from an EMBL/GenBank/DDBJ whole genome shotgun (WGS) entry which is preliminary data.</text>
</comment>
<accession>A0ACA9KG10</accession>
<evidence type="ECO:0000313" key="1">
    <source>
        <dbReference type="EMBL" id="CAG8471133.1"/>
    </source>
</evidence>
<evidence type="ECO:0000313" key="2">
    <source>
        <dbReference type="Proteomes" id="UP000789920"/>
    </source>
</evidence>
<gene>
    <name evidence="1" type="ORF">RPERSI_LOCUS585</name>
</gene>
<organism evidence="1 2">
    <name type="scientific">Racocetra persica</name>
    <dbReference type="NCBI Taxonomy" id="160502"/>
    <lineage>
        <taxon>Eukaryota</taxon>
        <taxon>Fungi</taxon>
        <taxon>Fungi incertae sedis</taxon>
        <taxon>Mucoromycota</taxon>
        <taxon>Glomeromycotina</taxon>
        <taxon>Glomeromycetes</taxon>
        <taxon>Diversisporales</taxon>
        <taxon>Gigasporaceae</taxon>
        <taxon>Racocetra</taxon>
    </lineage>
</organism>
<proteinExistence type="predicted"/>
<dbReference type="EMBL" id="CAJVQC010000456">
    <property type="protein sequence ID" value="CAG8471133.1"/>
    <property type="molecule type" value="Genomic_DNA"/>
</dbReference>
<protein>
    <submittedName>
        <fullName evidence="1">29993_t:CDS:1</fullName>
    </submittedName>
</protein>
<sequence length="201" mass="23158">MTTEQQSNISSMAKKPLLLYLLGDSLTEGYINFGTDFHSYSINLQKRFKQAGIEVVIKEEGVSGDRVLSKDMEKRLREFLEEVSNKNQKVDWIIILGGTNDLFSSSAQRIFEGLKKLYNVCEEYNAKVLAMSILEFRAVYNGFFRDYAETSENVTFYDLAKDLPYEDNLYWDPDGLHLTSDGYDHMGDLIFESLYKEIKSS</sequence>
<keyword evidence="2" id="KW-1185">Reference proteome</keyword>
<reference evidence="1" key="1">
    <citation type="submission" date="2021-06" db="EMBL/GenBank/DDBJ databases">
        <authorList>
            <person name="Kallberg Y."/>
            <person name="Tangrot J."/>
            <person name="Rosling A."/>
        </authorList>
    </citation>
    <scope>NUCLEOTIDE SEQUENCE</scope>
    <source>
        <strain evidence="1">MA461A</strain>
    </source>
</reference>